<dbReference type="EMBL" id="JBEYBR010000035">
    <property type="protein sequence ID" value="MEU2123210.1"/>
    <property type="molecule type" value="Genomic_DNA"/>
</dbReference>
<accession>A0ABV2XBC6</accession>
<sequence>MAEQHGTELDFVTNSRAPEPTTRDFRPPRHGGRGAPDALFAPPDSCRHADVQLAHEQMRAHLACRIERCAWKAAAYRTLVDAGRLTPQAVSHRERAAARGMKFPSLDEGRRADHFHDVPTIQAVLERLSALATPAESTRG</sequence>
<evidence type="ECO:0000256" key="1">
    <source>
        <dbReference type="SAM" id="MobiDB-lite"/>
    </source>
</evidence>
<organism evidence="2 3">
    <name type="scientific">Nocardia niwae</name>
    <dbReference type="NCBI Taxonomy" id="626084"/>
    <lineage>
        <taxon>Bacteria</taxon>
        <taxon>Bacillati</taxon>
        <taxon>Actinomycetota</taxon>
        <taxon>Actinomycetes</taxon>
        <taxon>Mycobacteriales</taxon>
        <taxon>Nocardiaceae</taxon>
        <taxon>Nocardia</taxon>
    </lineage>
</organism>
<name>A0ABV2XBC6_9NOCA</name>
<reference evidence="2 3" key="1">
    <citation type="submission" date="2024-06" db="EMBL/GenBank/DDBJ databases">
        <title>The Natural Products Discovery Center: Release of the First 8490 Sequenced Strains for Exploring Actinobacteria Biosynthetic Diversity.</title>
        <authorList>
            <person name="Kalkreuter E."/>
            <person name="Kautsar S.A."/>
            <person name="Yang D."/>
            <person name="Bader C.D."/>
            <person name="Teijaro C.N."/>
            <person name="Fluegel L."/>
            <person name="Davis C.M."/>
            <person name="Simpson J.R."/>
            <person name="Lauterbach L."/>
            <person name="Steele A.D."/>
            <person name="Gui C."/>
            <person name="Meng S."/>
            <person name="Li G."/>
            <person name="Viehrig K."/>
            <person name="Ye F."/>
            <person name="Su P."/>
            <person name="Kiefer A.F."/>
            <person name="Nichols A."/>
            <person name="Cepeda A.J."/>
            <person name="Yan W."/>
            <person name="Fan B."/>
            <person name="Jiang Y."/>
            <person name="Adhikari A."/>
            <person name="Zheng C.-J."/>
            <person name="Schuster L."/>
            <person name="Cowan T.M."/>
            <person name="Smanski M.J."/>
            <person name="Chevrette M.G."/>
            <person name="De Carvalho L.P.S."/>
            <person name="Shen B."/>
        </authorList>
    </citation>
    <scope>NUCLEOTIDE SEQUENCE [LARGE SCALE GENOMIC DNA]</scope>
    <source>
        <strain evidence="2 3">NPDC019434</strain>
    </source>
</reference>
<proteinExistence type="predicted"/>
<comment type="caution">
    <text evidence="2">The sequence shown here is derived from an EMBL/GenBank/DDBJ whole genome shotgun (WGS) entry which is preliminary data.</text>
</comment>
<evidence type="ECO:0000313" key="3">
    <source>
        <dbReference type="Proteomes" id="UP001550535"/>
    </source>
</evidence>
<feature type="region of interest" description="Disordered" evidence="1">
    <location>
        <begin position="1"/>
        <end position="41"/>
    </location>
</feature>
<gene>
    <name evidence="2" type="ORF">ABZ507_15480</name>
</gene>
<evidence type="ECO:0000313" key="2">
    <source>
        <dbReference type="EMBL" id="MEU2123210.1"/>
    </source>
</evidence>
<protein>
    <submittedName>
        <fullName evidence="2">Uncharacterized protein</fullName>
    </submittedName>
</protein>
<dbReference type="Proteomes" id="UP001550535">
    <property type="component" value="Unassembled WGS sequence"/>
</dbReference>
<dbReference type="RefSeq" id="WP_357810607.1">
    <property type="nucleotide sequence ID" value="NZ_JBEYBM010000034.1"/>
</dbReference>
<keyword evidence="3" id="KW-1185">Reference proteome</keyword>